<keyword evidence="1" id="KW-0812">Transmembrane</keyword>
<protein>
    <recommendedName>
        <fullName evidence="2">Endonuclease/exonuclease/phosphatase domain-containing protein</fullName>
    </recommendedName>
</protein>
<comment type="caution">
    <text evidence="3">The sequence shown here is derived from an EMBL/GenBank/DDBJ whole genome shotgun (WGS) entry which is preliminary data.</text>
</comment>
<reference evidence="3 4" key="1">
    <citation type="submission" date="2020-01" db="EMBL/GenBank/DDBJ databases">
        <title>Insect and environment-associated Actinomycetes.</title>
        <authorList>
            <person name="Currrie C."/>
            <person name="Chevrette M."/>
            <person name="Carlson C."/>
            <person name="Stubbendieck R."/>
            <person name="Wendt-Pienkowski E."/>
        </authorList>
    </citation>
    <scope>NUCLEOTIDE SEQUENCE [LARGE SCALE GENOMIC DNA]</scope>
    <source>
        <strain evidence="3 4">SID14163</strain>
    </source>
</reference>
<organism evidence="3 4">
    <name type="scientific">Streptomyces coelicoflavus</name>
    <dbReference type="NCBI Taxonomy" id="285562"/>
    <lineage>
        <taxon>Bacteria</taxon>
        <taxon>Bacillati</taxon>
        <taxon>Actinomycetota</taxon>
        <taxon>Actinomycetes</taxon>
        <taxon>Kitasatosporales</taxon>
        <taxon>Streptomycetaceae</taxon>
        <taxon>Streptomyces</taxon>
    </lineage>
</organism>
<dbReference type="Pfam" id="PF03372">
    <property type="entry name" value="Exo_endo_phos"/>
    <property type="match status" value="1"/>
</dbReference>
<dbReference type="InterPro" id="IPR005135">
    <property type="entry name" value="Endo/exonuclease/phosphatase"/>
</dbReference>
<feature type="transmembrane region" description="Helical" evidence="1">
    <location>
        <begin position="20"/>
        <end position="38"/>
    </location>
</feature>
<evidence type="ECO:0000259" key="2">
    <source>
        <dbReference type="Pfam" id="PF03372"/>
    </source>
</evidence>
<dbReference type="Proteomes" id="UP000470446">
    <property type="component" value="Unassembled WGS sequence"/>
</dbReference>
<dbReference type="SUPFAM" id="SSF56219">
    <property type="entry name" value="DNase I-like"/>
    <property type="match status" value="1"/>
</dbReference>
<dbReference type="Gene3D" id="3.60.10.10">
    <property type="entry name" value="Endonuclease/exonuclease/phosphatase"/>
    <property type="match status" value="1"/>
</dbReference>
<feature type="domain" description="Endonuclease/exonuclease/phosphatase" evidence="2">
    <location>
        <begin position="76"/>
        <end position="275"/>
    </location>
</feature>
<feature type="transmembrane region" description="Helical" evidence="1">
    <location>
        <begin position="45"/>
        <end position="64"/>
    </location>
</feature>
<gene>
    <name evidence="3" type="ORF">G3I32_15925</name>
</gene>
<evidence type="ECO:0000256" key="1">
    <source>
        <dbReference type="SAM" id="Phobius"/>
    </source>
</evidence>
<sequence length="286" mass="30357">MLGHSLIPDRAGHLGSLTETFLPWTGIVVPLLLVCAAVRRSTTAAAAVLLPALVWGTLYGWTLADKQASDGDLTVVTHNVNEHNPRPVHTARALAASDADVLALEELGDSSVYEKALAADYPYHSVRDTVGLWSRYPLTDTRTVAIAPWPRALRATVRTPEGPVAVYVAHLMSVRFSLTGGFGTDARDRAAGRLAAALRAEPLPRVVLVGDLNGTTDDGALSALTSPMRSAQETAGAGFGLTWPAAFPLARIDHILLRGMEARSAWTLPATDSDHLPVAASLRRAP</sequence>
<dbReference type="EMBL" id="JAAGMA010000421">
    <property type="protein sequence ID" value="NEB10321.1"/>
    <property type="molecule type" value="Genomic_DNA"/>
</dbReference>
<name>A0A7K3PLT7_9ACTN</name>
<dbReference type="InterPro" id="IPR036691">
    <property type="entry name" value="Endo/exonu/phosph_ase_sf"/>
</dbReference>
<evidence type="ECO:0000313" key="4">
    <source>
        <dbReference type="Proteomes" id="UP000470446"/>
    </source>
</evidence>
<accession>A0A7K3PLT7</accession>
<keyword evidence="1" id="KW-0472">Membrane</keyword>
<dbReference type="GO" id="GO:0003824">
    <property type="term" value="F:catalytic activity"/>
    <property type="evidence" value="ECO:0007669"/>
    <property type="project" value="InterPro"/>
</dbReference>
<evidence type="ECO:0000313" key="3">
    <source>
        <dbReference type="EMBL" id="NEB10321.1"/>
    </source>
</evidence>
<dbReference type="AlphaFoldDB" id="A0A7K3PLT7"/>
<proteinExistence type="predicted"/>
<keyword evidence="1" id="KW-1133">Transmembrane helix</keyword>